<name>A0ABS0D2Q4_9NOCA</name>
<reference evidence="1 2" key="1">
    <citation type="submission" date="2020-10" db="EMBL/GenBank/DDBJ databases">
        <title>Identification of Nocardia species via Next-generation sequencing and recognition of intraspecies genetic diversity.</title>
        <authorList>
            <person name="Li P."/>
            <person name="Li P."/>
            <person name="Lu B."/>
        </authorList>
    </citation>
    <scope>NUCLEOTIDE SEQUENCE [LARGE SCALE GENOMIC DNA]</scope>
    <source>
        <strain evidence="1 2">BJ06-0157</strain>
    </source>
</reference>
<gene>
    <name evidence="1" type="ORF">IU459_34850</name>
</gene>
<dbReference type="Proteomes" id="UP000702209">
    <property type="component" value="Unassembled WGS sequence"/>
</dbReference>
<dbReference type="EMBL" id="JADLQX010000051">
    <property type="protein sequence ID" value="MBF6302675.1"/>
    <property type="molecule type" value="Genomic_DNA"/>
</dbReference>
<organism evidence="1 2">
    <name type="scientific">Nocardia amamiensis</name>
    <dbReference type="NCBI Taxonomy" id="404578"/>
    <lineage>
        <taxon>Bacteria</taxon>
        <taxon>Bacillati</taxon>
        <taxon>Actinomycetota</taxon>
        <taxon>Actinomycetes</taxon>
        <taxon>Mycobacteriales</taxon>
        <taxon>Nocardiaceae</taxon>
        <taxon>Nocardia</taxon>
    </lineage>
</organism>
<accession>A0ABS0D2Q4</accession>
<evidence type="ECO:0000313" key="2">
    <source>
        <dbReference type="Proteomes" id="UP000702209"/>
    </source>
</evidence>
<evidence type="ECO:0000313" key="1">
    <source>
        <dbReference type="EMBL" id="MBF6302675.1"/>
    </source>
</evidence>
<keyword evidence="2" id="KW-1185">Reference proteome</keyword>
<sequence>MYALGVGYHFRDDVAESVYLHDVTKAEVMQALAYPRRWPQRIESKVDARVLQIFSRTTEARAVAVVVIQVDRWDWLIYAARPLEVDENAEYTVWEAQQ</sequence>
<protein>
    <submittedName>
        <fullName evidence="1">Uncharacterized protein</fullName>
    </submittedName>
</protein>
<comment type="caution">
    <text evidence="1">The sequence shown here is derived from an EMBL/GenBank/DDBJ whole genome shotgun (WGS) entry which is preliminary data.</text>
</comment>
<proteinExistence type="predicted"/>